<protein>
    <recommendedName>
        <fullName evidence="3">Intracellular proteinase inhibitor BsuPI domain-containing protein</fullName>
    </recommendedName>
</protein>
<comment type="caution">
    <text evidence="4">The sequence shown here is derived from an EMBL/GenBank/DDBJ whole genome shotgun (WGS) entry which is preliminary data.</text>
</comment>
<sequence length="200" mass="20757">MANSEAMTLRTLLTAAVLTSSLAQAQTTIFNIPALPPRSGAPATPTAPAPTTPAPTPTTPAAPGISTLPMRNPVLSAAHSANLNGPGSLRVGQATTWTFTLTNQGEQPINLQHGACDVRFEVLDAAGKIVRANPTDTVCTMQLVITDVAPGETMDVQAIRWDGRDSAGKALPAGEYTIRAVFSGAGVRIMAEEFPVTIEN</sequence>
<dbReference type="EMBL" id="BMQG01000005">
    <property type="protein sequence ID" value="GGM43196.1"/>
    <property type="molecule type" value="Genomic_DNA"/>
</dbReference>
<evidence type="ECO:0000313" key="4">
    <source>
        <dbReference type="EMBL" id="GGM43196.1"/>
    </source>
</evidence>
<dbReference type="Pfam" id="PF12690">
    <property type="entry name" value="BsuPI"/>
    <property type="match status" value="1"/>
</dbReference>
<feature type="domain" description="Intracellular proteinase inhibitor BsuPI" evidence="3">
    <location>
        <begin position="93"/>
        <end position="184"/>
    </location>
</feature>
<feature type="compositionally biased region" description="Pro residues" evidence="1">
    <location>
        <begin position="45"/>
        <end position="60"/>
    </location>
</feature>
<evidence type="ECO:0000256" key="1">
    <source>
        <dbReference type="SAM" id="MobiDB-lite"/>
    </source>
</evidence>
<evidence type="ECO:0000256" key="2">
    <source>
        <dbReference type="SAM" id="SignalP"/>
    </source>
</evidence>
<feature type="region of interest" description="Disordered" evidence="1">
    <location>
        <begin position="33"/>
        <end position="70"/>
    </location>
</feature>
<keyword evidence="2" id="KW-0732">Signal</keyword>
<dbReference type="Proteomes" id="UP000600547">
    <property type="component" value="Unassembled WGS sequence"/>
</dbReference>
<feature type="signal peptide" evidence="2">
    <location>
        <begin position="1"/>
        <end position="25"/>
    </location>
</feature>
<reference evidence="5" key="1">
    <citation type="journal article" date="2019" name="Int. J. Syst. Evol. Microbiol.">
        <title>The Global Catalogue of Microorganisms (GCM) 10K type strain sequencing project: providing services to taxonomists for standard genome sequencing and annotation.</title>
        <authorList>
            <consortium name="The Broad Institute Genomics Platform"/>
            <consortium name="The Broad Institute Genome Sequencing Center for Infectious Disease"/>
            <person name="Wu L."/>
            <person name="Ma J."/>
        </authorList>
    </citation>
    <scope>NUCLEOTIDE SEQUENCE [LARGE SCALE GENOMIC DNA]</scope>
    <source>
        <strain evidence="5">JCM 31047</strain>
    </source>
</reference>
<dbReference type="AlphaFoldDB" id="A0A8H9GT40"/>
<dbReference type="InterPro" id="IPR038144">
    <property type="entry name" value="IPI"/>
</dbReference>
<dbReference type="InterPro" id="IPR020481">
    <property type="entry name" value="Intracell_prot_inh_BsuPI"/>
</dbReference>
<dbReference type="Gene3D" id="2.60.40.2360">
    <property type="entry name" value="Intracellular proteinase inhibitor BsuPI"/>
    <property type="match status" value="1"/>
</dbReference>
<accession>A0A8H9GT40</accession>
<gene>
    <name evidence="4" type="ORF">GCM10008956_19480</name>
</gene>
<evidence type="ECO:0000259" key="3">
    <source>
        <dbReference type="Pfam" id="PF12690"/>
    </source>
</evidence>
<feature type="chain" id="PRO_5034873889" description="Intracellular proteinase inhibitor BsuPI domain-containing protein" evidence="2">
    <location>
        <begin position="26"/>
        <end position="200"/>
    </location>
</feature>
<organism evidence="4 5">
    <name type="scientific">Deinococcus arenae</name>
    <dbReference type="NCBI Taxonomy" id="1452751"/>
    <lineage>
        <taxon>Bacteria</taxon>
        <taxon>Thermotogati</taxon>
        <taxon>Deinococcota</taxon>
        <taxon>Deinococci</taxon>
        <taxon>Deinococcales</taxon>
        <taxon>Deinococcaceae</taxon>
        <taxon>Deinococcus</taxon>
    </lineage>
</organism>
<name>A0A8H9GT40_9DEIO</name>
<evidence type="ECO:0000313" key="5">
    <source>
        <dbReference type="Proteomes" id="UP000600547"/>
    </source>
</evidence>
<keyword evidence="5" id="KW-1185">Reference proteome</keyword>
<proteinExistence type="predicted"/>